<evidence type="ECO:0000313" key="2">
    <source>
        <dbReference type="EMBL" id="CAL4070356.1"/>
    </source>
</evidence>
<gene>
    <name evidence="2" type="ORF">MNOR_LOCUS8250</name>
</gene>
<dbReference type="AlphaFoldDB" id="A0AAV2Q8E9"/>
<feature type="region of interest" description="Disordered" evidence="1">
    <location>
        <begin position="57"/>
        <end position="124"/>
    </location>
</feature>
<name>A0AAV2Q8E9_MEGNR</name>
<dbReference type="Proteomes" id="UP001497623">
    <property type="component" value="Unassembled WGS sequence"/>
</dbReference>
<evidence type="ECO:0000256" key="1">
    <source>
        <dbReference type="SAM" id="MobiDB-lite"/>
    </source>
</evidence>
<evidence type="ECO:0000313" key="3">
    <source>
        <dbReference type="Proteomes" id="UP001497623"/>
    </source>
</evidence>
<proteinExistence type="predicted"/>
<accession>A0AAV2Q8E9</accession>
<sequence>RWKDIHYPQQHRPSLARTSATNFNTTLSCADWPKYSEESGVGYEARPSVVNSTIGGMEKLDEESWGDHNEKTYVESHTTEQQNQENAEMEKKQHNTEMSSLVPKSTDGDINGIQPNHVTVEDAL</sequence>
<keyword evidence="3" id="KW-1185">Reference proteome</keyword>
<comment type="caution">
    <text evidence="2">The sequence shown here is derived from an EMBL/GenBank/DDBJ whole genome shotgun (WGS) entry which is preliminary data.</text>
</comment>
<reference evidence="2 3" key="1">
    <citation type="submission" date="2024-05" db="EMBL/GenBank/DDBJ databases">
        <authorList>
            <person name="Wallberg A."/>
        </authorList>
    </citation>
    <scope>NUCLEOTIDE SEQUENCE [LARGE SCALE GENOMIC DNA]</scope>
</reference>
<dbReference type="EMBL" id="CAXKWB010003800">
    <property type="protein sequence ID" value="CAL4070356.1"/>
    <property type="molecule type" value="Genomic_DNA"/>
</dbReference>
<feature type="non-terminal residue" evidence="2">
    <location>
        <position position="1"/>
    </location>
</feature>
<feature type="compositionally biased region" description="Basic and acidic residues" evidence="1">
    <location>
        <begin position="65"/>
        <end position="78"/>
    </location>
</feature>
<protein>
    <submittedName>
        <fullName evidence="2">Uncharacterized protein</fullName>
    </submittedName>
</protein>
<organism evidence="2 3">
    <name type="scientific">Meganyctiphanes norvegica</name>
    <name type="common">Northern krill</name>
    <name type="synonym">Thysanopoda norvegica</name>
    <dbReference type="NCBI Taxonomy" id="48144"/>
    <lineage>
        <taxon>Eukaryota</taxon>
        <taxon>Metazoa</taxon>
        <taxon>Ecdysozoa</taxon>
        <taxon>Arthropoda</taxon>
        <taxon>Crustacea</taxon>
        <taxon>Multicrustacea</taxon>
        <taxon>Malacostraca</taxon>
        <taxon>Eumalacostraca</taxon>
        <taxon>Eucarida</taxon>
        <taxon>Euphausiacea</taxon>
        <taxon>Euphausiidae</taxon>
        <taxon>Meganyctiphanes</taxon>
    </lineage>
</organism>
<feature type="region of interest" description="Disordered" evidence="1">
    <location>
        <begin position="1"/>
        <end position="21"/>
    </location>
</feature>